<dbReference type="InterPro" id="IPR013324">
    <property type="entry name" value="RNA_pol_sigma_r3/r4-like"/>
</dbReference>
<dbReference type="InterPro" id="IPR036388">
    <property type="entry name" value="WH-like_DNA-bd_sf"/>
</dbReference>
<dbReference type="InterPro" id="IPR013249">
    <property type="entry name" value="RNA_pol_sigma70_r4_t2"/>
</dbReference>
<evidence type="ECO:0000259" key="7">
    <source>
        <dbReference type="Pfam" id="PF08281"/>
    </source>
</evidence>
<dbReference type="GO" id="GO:0016987">
    <property type="term" value="F:sigma factor activity"/>
    <property type="evidence" value="ECO:0007669"/>
    <property type="project" value="UniProtKB-KW"/>
</dbReference>
<evidence type="ECO:0000256" key="3">
    <source>
        <dbReference type="ARBA" id="ARBA00023082"/>
    </source>
</evidence>
<keyword evidence="4" id="KW-0804">Transcription</keyword>
<protein>
    <submittedName>
        <fullName evidence="8">Putative RNA polymerase ECF-subfamily sigma factor</fullName>
    </submittedName>
</protein>
<feature type="region of interest" description="Disordered" evidence="5">
    <location>
        <begin position="91"/>
        <end position="110"/>
    </location>
</feature>
<dbReference type="Pfam" id="PF08281">
    <property type="entry name" value="Sigma70_r4_2"/>
    <property type="match status" value="1"/>
</dbReference>
<reference evidence="8 9" key="1">
    <citation type="journal article" date="2013" name="Biodegradation">
        <title>Quantitative proteomic analysis of ibuprofen-degrading Patulibacter sp. strain I11.</title>
        <authorList>
            <person name="Almeida B."/>
            <person name="Kjeldal H."/>
            <person name="Lolas I."/>
            <person name="Knudsen A.D."/>
            <person name="Carvalho G."/>
            <person name="Nielsen K.L."/>
            <person name="Barreto Crespo M.T."/>
            <person name="Stensballe A."/>
            <person name="Nielsen J.L."/>
        </authorList>
    </citation>
    <scope>NUCLEOTIDE SEQUENCE [LARGE SCALE GENOMIC DNA]</scope>
    <source>
        <strain evidence="8 9">I11</strain>
    </source>
</reference>
<dbReference type="SUPFAM" id="SSF88659">
    <property type="entry name" value="Sigma3 and sigma4 domains of RNA polymerase sigma factors"/>
    <property type="match status" value="1"/>
</dbReference>
<dbReference type="Gene3D" id="1.10.1740.10">
    <property type="match status" value="1"/>
</dbReference>
<dbReference type="Gene3D" id="1.10.10.10">
    <property type="entry name" value="Winged helix-like DNA-binding domain superfamily/Winged helix DNA-binding domain"/>
    <property type="match status" value="1"/>
</dbReference>
<feature type="region of interest" description="Disordered" evidence="5">
    <location>
        <begin position="174"/>
        <end position="211"/>
    </location>
</feature>
<evidence type="ECO:0000313" key="9">
    <source>
        <dbReference type="Proteomes" id="UP000005143"/>
    </source>
</evidence>
<feature type="compositionally biased region" description="Low complexity" evidence="5">
    <location>
        <begin position="174"/>
        <end position="192"/>
    </location>
</feature>
<dbReference type="PANTHER" id="PTHR43133">
    <property type="entry name" value="RNA POLYMERASE ECF-TYPE SIGMA FACTO"/>
    <property type="match status" value="1"/>
</dbReference>
<evidence type="ECO:0000256" key="4">
    <source>
        <dbReference type="ARBA" id="ARBA00023163"/>
    </source>
</evidence>
<dbReference type="PANTHER" id="PTHR43133:SF25">
    <property type="entry name" value="RNA POLYMERASE SIGMA FACTOR RFAY-RELATED"/>
    <property type="match status" value="1"/>
</dbReference>
<dbReference type="AlphaFoldDB" id="H0E5B2"/>
<comment type="caution">
    <text evidence="8">The sequence shown here is derived from an EMBL/GenBank/DDBJ whole genome shotgun (WGS) entry which is preliminary data.</text>
</comment>
<evidence type="ECO:0000313" key="8">
    <source>
        <dbReference type="EMBL" id="EHN11132.1"/>
    </source>
</evidence>
<feature type="domain" description="RNA polymerase sigma-70 region 2" evidence="6">
    <location>
        <begin position="21"/>
        <end position="85"/>
    </location>
</feature>
<organism evidence="8 9">
    <name type="scientific">Patulibacter medicamentivorans</name>
    <dbReference type="NCBI Taxonomy" id="1097667"/>
    <lineage>
        <taxon>Bacteria</taxon>
        <taxon>Bacillati</taxon>
        <taxon>Actinomycetota</taxon>
        <taxon>Thermoleophilia</taxon>
        <taxon>Solirubrobacterales</taxon>
        <taxon>Patulibacteraceae</taxon>
        <taxon>Patulibacter</taxon>
    </lineage>
</organism>
<feature type="domain" description="RNA polymerase sigma factor 70 region 4 type 2" evidence="7">
    <location>
        <begin position="119"/>
        <end position="165"/>
    </location>
</feature>
<gene>
    <name evidence="8" type="ORF">PAI11_20020</name>
</gene>
<dbReference type="InterPro" id="IPR039425">
    <property type="entry name" value="RNA_pol_sigma-70-like"/>
</dbReference>
<sequence>MSTHDERRTRTDGTAGRWAVYDQHQAAIRRYVARRVEPSAVDDLTAETFAVAWRRLPRHAEDPLPWLYGVARKVVHGHRRSHARRGALVRKLGDAGEDRTASGDPQARLTGDPVLAPAFASLSERDREALALVAWEGLDNHAAARVVGCSAATFAVRLTRARARLQAALEVAEASADRTAAADPAAAAGRAPTRPDPSVAAPTAITTTRKA</sequence>
<keyword evidence="2" id="KW-0805">Transcription regulation</keyword>
<dbReference type="Pfam" id="PF04542">
    <property type="entry name" value="Sigma70_r2"/>
    <property type="match status" value="1"/>
</dbReference>
<keyword evidence="3" id="KW-0731">Sigma factor</keyword>
<dbReference type="InterPro" id="IPR013325">
    <property type="entry name" value="RNA_pol_sigma_r2"/>
</dbReference>
<dbReference type="SUPFAM" id="SSF88946">
    <property type="entry name" value="Sigma2 domain of RNA polymerase sigma factors"/>
    <property type="match status" value="1"/>
</dbReference>
<feature type="compositionally biased region" description="Basic and acidic residues" evidence="5">
    <location>
        <begin position="91"/>
        <end position="101"/>
    </location>
</feature>
<evidence type="ECO:0000256" key="1">
    <source>
        <dbReference type="ARBA" id="ARBA00010641"/>
    </source>
</evidence>
<dbReference type="EMBL" id="AGUD01000152">
    <property type="protein sequence ID" value="EHN11132.1"/>
    <property type="molecule type" value="Genomic_DNA"/>
</dbReference>
<dbReference type="GO" id="GO:0003677">
    <property type="term" value="F:DNA binding"/>
    <property type="evidence" value="ECO:0007669"/>
    <property type="project" value="InterPro"/>
</dbReference>
<evidence type="ECO:0000259" key="6">
    <source>
        <dbReference type="Pfam" id="PF04542"/>
    </source>
</evidence>
<evidence type="ECO:0000256" key="2">
    <source>
        <dbReference type="ARBA" id="ARBA00023015"/>
    </source>
</evidence>
<dbReference type="RefSeq" id="WP_007574181.1">
    <property type="nucleotide sequence ID" value="NZ_AGUD01000152.1"/>
</dbReference>
<evidence type="ECO:0000256" key="5">
    <source>
        <dbReference type="SAM" id="MobiDB-lite"/>
    </source>
</evidence>
<comment type="similarity">
    <text evidence="1">Belongs to the sigma-70 factor family. ECF subfamily.</text>
</comment>
<dbReference type="Proteomes" id="UP000005143">
    <property type="component" value="Unassembled WGS sequence"/>
</dbReference>
<dbReference type="OrthoDB" id="4184921at2"/>
<dbReference type="GO" id="GO:0006352">
    <property type="term" value="P:DNA-templated transcription initiation"/>
    <property type="evidence" value="ECO:0007669"/>
    <property type="project" value="InterPro"/>
</dbReference>
<dbReference type="InterPro" id="IPR007627">
    <property type="entry name" value="RNA_pol_sigma70_r2"/>
</dbReference>
<name>H0E5B2_9ACTN</name>
<keyword evidence="9" id="KW-1185">Reference proteome</keyword>
<proteinExistence type="inferred from homology"/>
<accession>H0E5B2</accession>